<feature type="compositionally biased region" description="Polar residues" evidence="1">
    <location>
        <begin position="333"/>
        <end position="344"/>
    </location>
</feature>
<feature type="region of interest" description="Disordered" evidence="1">
    <location>
        <begin position="333"/>
        <end position="355"/>
    </location>
</feature>
<evidence type="ECO:0000256" key="1">
    <source>
        <dbReference type="SAM" id="MobiDB-lite"/>
    </source>
</evidence>
<dbReference type="Proteomes" id="UP000785679">
    <property type="component" value="Unassembled WGS sequence"/>
</dbReference>
<dbReference type="AlphaFoldDB" id="A0A8J8T7B6"/>
<feature type="compositionally biased region" description="Basic and acidic residues" evidence="1">
    <location>
        <begin position="30"/>
        <end position="39"/>
    </location>
</feature>
<dbReference type="OrthoDB" id="10689179at2759"/>
<reference evidence="2" key="1">
    <citation type="submission" date="2019-06" db="EMBL/GenBank/DDBJ databases">
        <authorList>
            <person name="Zheng W."/>
        </authorList>
    </citation>
    <scope>NUCLEOTIDE SEQUENCE</scope>
    <source>
        <strain evidence="2">QDHG01</strain>
    </source>
</reference>
<organism evidence="2 3">
    <name type="scientific">Halteria grandinella</name>
    <dbReference type="NCBI Taxonomy" id="5974"/>
    <lineage>
        <taxon>Eukaryota</taxon>
        <taxon>Sar</taxon>
        <taxon>Alveolata</taxon>
        <taxon>Ciliophora</taxon>
        <taxon>Intramacronucleata</taxon>
        <taxon>Spirotrichea</taxon>
        <taxon>Stichotrichia</taxon>
        <taxon>Sporadotrichida</taxon>
        <taxon>Halteriidae</taxon>
        <taxon>Halteria</taxon>
    </lineage>
</organism>
<dbReference type="EMBL" id="RRYP01002836">
    <property type="protein sequence ID" value="TNV84380.1"/>
    <property type="molecule type" value="Genomic_DNA"/>
</dbReference>
<evidence type="ECO:0000313" key="2">
    <source>
        <dbReference type="EMBL" id="TNV84380.1"/>
    </source>
</evidence>
<name>A0A8J8T7B6_HALGN</name>
<feature type="region of interest" description="Disordered" evidence="1">
    <location>
        <begin position="219"/>
        <end position="269"/>
    </location>
</feature>
<evidence type="ECO:0000313" key="3">
    <source>
        <dbReference type="Proteomes" id="UP000785679"/>
    </source>
</evidence>
<feature type="compositionally biased region" description="Low complexity" evidence="1">
    <location>
        <begin position="221"/>
        <end position="233"/>
    </location>
</feature>
<feature type="region of interest" description="Disordered" evidence="1">
    <location>
        <begin position="27"/>
        <end position="62"/>
    </location>
</feature>
<protein>
    <submittedName>
        <fullName evidence="2">Uncharacterized protein</fullName>
    </submittedName>
</protein>
<comment type="caution">
    <text evidence="2">The sequence shown here is derived from an EMBL/GenBank/DDBJ whole genome shotgun (WGS) entry which is preliminary data.</text>
</comment>
<gene>
    <name evidence="2" type="ORF">FGO68_gene9993</name>
</gene>
<sequence>MEERREKQVGILNEKIQKFESALVRKKPKISFEKGDPKKASSSTHVKTPLTTDTRLPPDPISNKARRKSIIAAATPNIHDHDFFQQPLPAADEEVQFNGNRQYFQEAIKDINMSSIINHFNLEHAMRKKLISKNLVKLNPSDLTYTEKEQLKEAKREKFQLQQNVKISTELLSKFQDKLEDEHKLVQNNQNIYLVMQLCNENSAFSRFKNREMRLQDAQNNKENLSKKSNLAKQSQQKLEVTAATNQEQGKNDETQQEAPQKSQRKSLLAETSYVFDREEIFKLTENLEREEQEKQARKVAKFKSFQQEKEAYLSSRLNKLKISEAKREMKMSQQSLGNSSIKNSKLREAKHSSLERDYPKRIHVGSEIDLISESKDQIQQQQSATRIPLAFYNQQQLHVPFINDISLASRLKSNSQMDVTKSTMRFSKGEITPGFFIPKGSEYTDHASPMNRTKSKWQPKIPVTQLMKYAHHYIKRQSEEEDYSELASESSPKYSAEIQRRASQIGIFTSTNSPKGIYSNLQQVIPSTATIKIRPSTIQKGGINNLQTIMSKTTRYASTMNRGSTAGKFTNNSMFEGEAKSKSSKFHNTALNRVNDSRIKTPDSIASITDLQRPYLTQHISGDLIRPQQSGTQANDSYHNYHDIPRDPSKDFPQRVGTAASSHKHHASFAKNEASASNQLKKIIVNCYRSIGDEGEREVQKGVMFEEIRNQRLQETVHFFEHYNYMTAHQLMMLGKLKREEEIQNRSELEDTIVDYKLGMLDPTRSILEYERSQRIKLQKQSRKKTKMLFIE</sequence>
<feature type="compositionally biased region" description="Polar residues" evidence="1">
    <location>
        <begin position="234"/>
        <end position="249"/>
    </location>
</feature>
<accession>A0A8J8T7B6</accession>
<proteinExistence type="predicted"/>
<keyword evidence="3" id="KW-1185">Reference proteome</keyword>
<feature type="compositionally biased region" description="Basic and acidic residues" evidence="1">
    <location>
        <begin position="346"/>
        <end position="355"/>
    </location>
</feature>